<evidence type="ECO:0000256" key="1">
    <source>
        <dbReference type="SAM" id="MobiDB-lite"/>
    </source>
</evidence>
<dbReference type="EMBL" id="CP069043">
    <property type="protein sequence ID" value="QRD06717.1"/>
    <property type="molecule type" value="Genomic_DNA"/>
</dbReference>
<dbReference type="Proteomes" id="UP000663193">
    <property type="component" value="Chromosome 21"/>
</dbReference>
<organism evidence="2 3">
    <name type="scientific">Phaeosphaeria nodorum (strain SN15 / ATCC MYA-4574 / FGSC 10173)</name>
    <name type="common">Glume blotch fungus</name>
    <name type="synonym">Parastagonospora nodorum</name>
    <dbReference type="NCBI Taxonomy" id="321614"/>
    <lineage>
        <taxon>Eukaryota</taxon>
        <taxon>Fungi</taxon>
        <taxon>Dikarya</taxon>
        <taxon>Ascomycota</taxon>
        <taxon>Pezizomycotina</taxon>
        <taxon>Dothideomycetes</taxon>
        <taxon>Pleosporomycetidae</taxon>
        <taxon>Pleosporales</taxon>
        <taxon>Pleosporineae</taxon>
        <taxon>Phaeosphaeriaceae</taxon>
        <taxon>Parastagonospora</taxon>
    </lineage>
</organism>
<accession>A0A7U2IBA9</accession>
<feature type="region of interest" description="Disordered" evidence="1">
    <location>
        <begin position="55"/>
        <end position="76"/>
    </location>
</feature>
<gene>
    <name evidence="2" type="ORF">JI435_423600</name>
</gene>
<evidence type="ECO:0000313" key="3">
    <source>
        <dbReference type="Proteomes" id="UP000663193"/>
    </source>
</evidence>
<dbReference type="AlphaFoldDB" id="A0A7U2IBA9"/>
<sequence>MIHVSHILRRKFFRRAIFASLDTTPQIVWVRHRPSLTRPNLPLSRLSWEPERKVQIGNGKCGDPTVKRGSRPDYGKRKDLEARLVEPSQHRARGVSVVIPKPTRPQEWSTACFVGKAQRLRRPIPGEAG</sequence>
<name>A0A7U2IBA9_PHANO</name>
<reference evidence="3" key="1">
    <citation type="journal article" date="2021" name="BMC Genomics">
        <title>Chromosome-level genome assembly and manually-curated proteome of model necrotroph Parastagonospora nodorum Sn15 reveals a genome-wide trove of candidate effector homologs, and redundancy of virulence-related functions within an accessory chromosome.</title>
        <authorList>
            <person name="Bertazzoni S."/>
            <person name="Jones D.A.B."/>
            <person name="Phan H.T."/>
            <person name="Tan K.-C."/>
            <person name="Hane J.K."/>
        </authorList>
    </citation>
    <scope>NUCLEOTIDE SEQUENCE [LARGE SCALE GENOMIC DNA]</scope>
    <source>
        <strain evidence="3">SN15 / ATCC MYA-4574 / FGSC 10173)</strain>
    </source>
</reference>
<dbReference type="VEuPathDB" id="FungiDB:JI435_423600"/>
<proteinExistence type="predicted"/>
<evidence type="ECO:0000313" key="2">
    <source>
        <dbReference type="EMBL" id="QRD06717.1"/>
    </source>
</evidence>
<keyword evidence="3" id="KW-1185">Reference proteome</keyword>
<protein>
    <submittedName>
        <fullName evidence="2">Uncharacterized protein</fullName>
    </submittedName>
</protein>